<keyword evidence="6" id="KW-0521">NADP</keyword>
<dbReference type="InterPro" id="IPR036188">
    <property type="entry name" value="FAD/NAD-bd_sf"/>
</dbReference>
<dbReference type="InterPro" id="IPR020946">
    <property type="entry name" value="Flavin_mOase-like"/>
</dbReference>
<reference evidence="11 12" key="1">
    <citation type="submission" date="2024-01" db="EMBL/GenBank/DDBJ databases">
        <title>The complete chloroplast genome sequence of Lithospermum erythrorhizon: insights into the phylogenetic relationship among Boraginaceae species and the maternal lineages of purple gromwells.</title>
        <authorList>
            <person name="Okada T."/>
            <person name="Watanabe K."/>
        </authorList>
    </citation>
    <scope>NUCLEOTIDE SEQUENCE [LARGE SCALE GENOMIC DNA]</scope>
</reference>
<dbReference type="EMBL" id="BAABME010010123">
    <property type="protein sequence ID" value="GAA0176421.1"/>
    <property type="molecule type" value="Genomic_DNA"/>
</dbReference>
<dbReference type="PANTHER" id="PTHR43539:SF42">
    <property type="entry name" value="OS01G0273800 PROTEIN"/>
    <property type="match status" value="1"/>
</dbReference>
<evidence type="ECO:0000256" key="8">
    <source>
        <dbReference type="ARBA" id="ARBA00023070"/>
    </source>
</evidence>
<name>A0AAV3RMF6_LITER</name>
<evidence type="ECO:0000313" key="11">
    <source>
        <dbReference type="EMBL" id="GAA0176421.1"/>
    </source>
</evidence>
<keyword evidence="5 10" id="KW-0274">FAD</keyword>
<dbReference type="PIRSF" id="PIRSF000332">
    <property type="entry name" value="FMO"/>
    <property type="match status" value="1"/>
</dbReference>
<comment type="cofactor">
    <cofactor evidence="1 10">
        <name>FAD</name>
        <dbReference type="ChEBI" id="CHEBI:57692"/>
    </cofactor>
</comment>
<evidence type="ECO:0000256" key="10">
    <source>
        <dbReference type="RuleBase" id="RU361177"/>
    </source>
</evidence>
<dbReference type="Gene3D" id="3.50.50.60">
    <property type="entry name" value="FAD/NAD(P)-binding domain"/>
    <property type="match status" value="1"/>
</dbReference>
<evidence type="ECO:0000256" key="9">
    <source>
        <dbReference type="ARBA" id="ARBA00047707"/>
    </source>
</evidence>
<evidence type="ECO:0000256" key="3">
    <source>
        <dbReference type="ARBA" id="ARBA00009183"/>
    </source>
</evidence>
<evidence type="ECO:0000256" key="7">
    <source>
        <dbReference type="ARBA" id="ARBA00023002"/>
    </source>
</evidence>
<protein>
    <recommendedName>
        <fullName evidence="10">Flavin-containing monooxygenase</fullName>
        <ecNumber evidence="10">1.-.-.-</ecNumber>
    </recommendedName>
</protein>
<organism evidence="11 12">
    <name type="scientific">Lithospermum erythrorhizon</name>
    <name type="common">Purple gromwell</name>
    <name type="synonym">Lithospermum officinale var. erythrorhizon</name>
    <dbReference type="NCBI Taxonomy" id="34254"/>
    <lineage>
        <taxon>Eukaryota</taxon>
        <taxon>Viridiplantae</taxon>
        <taxon>Streptophyta</taxon>
        <taxon>Embryophyta</taxon>
        <taxon>Tracheophyta</taxon>
        <taxon>Spermatophyta</taxon>
        <taxon>Magnoliopsida</taxon>
        <taxon>eudicotyledons</taxon>
        <taxon>Gunneridae</taxon>
        <taxon>Pentapetalae</taxon>
        <taxon>asterids</taxon>
        <taxon>lamiids</taxon>
        <taxon>Boraginales</taxon>
        <taxon>Boraginaceae</taxon>
        <taxon>Boraginoideae</taxon>
        <taxon>Lithospermeae</taxon>
        <taxon>Lithospermum</taxon>
    </lineage>
</organism>
<keyword evidence="7 10" id="KW-0560">Oxidoreductase</keyword>
<evidence type="ECO:0000313" key="12">
    <source>
        <dbReference type="Proteomes" id="UP001454036"/>
    </source>
</evidence>
<dbReference type="GO" id="GO:0050661">
    <property type="term" value="F:NADP binding"/>
    <property type="evidence" value="ECO:0007669"/>
    <property type="project" value="InterPro"/>
</dbReference>
<evidence type="ECO:0000256" key="1">
    <source>
        <dbReference type="ARBA" id="ARBA00001974"/>
    </source>
</evidence>
<evidence type="ECO:0000256" key="6">
    <source>
        <dbReference type="ARBA" id="ARBA00022857"/>
    </source>
</evidence>
<gene>
    <name evidence="11" type="ORF">LIER_29417</name>
</gene>
<comment type="caution">
    <text evidence="11">The sequence shown here is derived from an EMBL/GenBank/DDBJ whole genome shotgun (WGS) entry which is preliminary data.</text>
</comment>
<dbReference type="GO" id="GO:0050660">
    <property type="term" value="F:flavin adenine dinucleotide binding"/>
    <property type="evidence" value="ECO:0007669"/>
    <property type="project" value="InterPro"/>
</dbReference>
<dbReference type="PRINTS" id="PR00469">
    <property type="entry name" value="PNDRDTASEII"/>
</dbReference>
<comment type="similarity">
    <text evidence="3 10">Belongs to the FMO family.</text>
</comment>
<evidence type="ECO:0000256" key="2">
    <source>
        <dbReference type="ARBA" id="ARBA00004814"/>
    </source>
</evidence>
<keyword evidence="4 10" id="KW-0285">Flavoprotein</keyword>
<dbReference type="GO" id="GO:0009851">
    <property type="term" value="P:auxin biosynthetic process"/>
    <property type="evidence" value="ECO:0007669"/>
    <property type="project" value="UniProtKB-KW"/>
</dbReference>
<evidence type="ECO:0000256" key="5">
    <source>
        <dbReference type="ARBA" id="ARBA00022827"/>
    </source>
</evidence>
<sequence length="379" mass="42374">MEGNGVIIVGAGPSGLATAACLKNLSIPYILLDREDCFASLWKKYSYDRLHLHLAKQFCELPHFQFPNDFPKYVSKKMFLQYLDEYVSKFEISPIYCKSVEQVDYDEFDGIKKWRVKARDVNTGLIEEYKGKFLVVATGETCDAFIPQVEGLESFGGEVIHSTKFKNGEKYLNKRVLVVGSGNSGMEIALDLANYGAKTSIVIRSPVHVISREMATMAIAMLKWVPLHIVDNILVMISNIIYGDLSEYGIIGRPQEGPFLSKVKYGKYPIIDVGTFKKIKSGEIQVLPAIASIRGNDVIFNNEKSCPFDAIIFATGFKRSTNKWLKADDLLNEDGLSKKNFPDHWKGKNGLYCVGLARRGLYGAAMDAQLIANDIKAHI</sequence>
<dbReference type="GO" id="GO:0004499">
    <property type="term" value="F:N,N-dimethylaniline monooxygenase activity"/>
    <property type="evidence" value="ECO:0007669"/>
    <property type="project" value="InterPro"/>
</dbReference>
<comment type="pathway">
    <text evidence="2">Plant hormone metabolism; auxin biosynthesis.</text>
</comment>
<proteinExistence type="inferred from homology"/>
<dbReference type="InterPro" id="IPR000960">
    <property type="entry name" value="Flavin_mOase"/>
</dbReference>
<evidence type="ECO:0000256" key="4">
    <source>
        <dbReference type="ARBA" id="ARBA00022630"/>
    </source>
</evidence>
<dbReference type="AlphaFoldDB" id="A0AAV3RMF6"/>
<keyword evidence="12" id="KW-1185">Reference proteome</keyword>
<comment type="catalytic activity">
    <reaction evidence="9">
        <text>indole-3-pyruvate + NADPH + O2 + H(+) = (indol-3-yl)acetate + CO2 + NADP(+) + H2O</text>
        <dbReference type="Rhea" id="RHEA:34331"/>
        <dbReference type="ChEBI" id="CHEBI:15377"/>
        <dbReference type="ChEBI" id="CHEBI:15378"/>
        <dbReference type="ChEBI" id="CHEBI:15379"/>
        <dbReference type="ChEBI" id="CHEBI:16526"/>
        <dbReference type="ChEBI" id="CHEBI:17640"/>
        <dbReference type="ChEBI" id="CHEBI:30854"/>
        <dbReference type="ChEBI" id="CHEBI:57783"/>
        <dbReference type="ChEBI" id="CHEBI:58349"/>
        <dbReference type="EC" id="1.14.13.168"/>
    </reaction>
</comment>
<dbReference type="PANTHER" id="PTHR43539">
    <property type="entry name" value="FLAVIN-BINDING MONOOXYGENASE-LIKE PROTEIN (AFU_ORTHOLOGUE AFUA_4G09220)"/>
    <property type="match status" value="1"/>
</dbReference>
<dbReference type="InterPro" id="IPR050982">
    <property type="entry name" value="Auxin_biosynth/cation_transpt"/>
</dbReference>
<dbReference type="Pfam" id="PF00743">
    <property type="entry name" value="FMO-like"/>
    <property type="match status" value="1"/>
</dbReference>
<dbReference type="PRINTS" id="PR00368">
    <property type="entry name" value="FADPNR"/>
</dbReference>
<keyword evidence="8" id="KW-0073">Auxin biosynthesis</keyword>
<dbReference type="Proteomes" id="UP001454036">
    <property type="component" value="Unassembled WGS sequence"/>
</dbReference>
<dbReference type="SUPFAM" id="SSF51905">
    <property type="entry name" value="FAD/NAD(P)-binding domain"/>
    <property type="match status" value="2"/>
</dbReference>
<dbReference type="GO" id="GO:0103075">
    <property type="term" value="F:indole-3-pyruvate monooxygenase activity"/>
    <property type="evidence" value="ECO:0007669"/>
    <property type="project" value="UniProtKB-EC"/>
</dbReference>
<accession>A0AAV3RMF6</accession>
<keyword evidence="10" id="KW-0503">Monooxygenase</keyword>
<dbReference type="EC" id="1.-.-.-" evidence="10"/>